<dbReference type="InterPro" id="IPR052016">
    <property type="entry name" value="Bact_Sigma-Reg"/>
</dbReference>
<dbReference type="CDD" id="cd16936">
    <property type="entry name" value="HATPase_RsbW-like"/>
    <property type="match status" value="1"/>
</dbReference>
<feature type="region of interest" description="Disordered" evidence="2">
    <location>
        <begin position="1"/>
        <end position="87"/>
    </location>
</feature>
<dbReference type="SUPFAM" id="SSF55785">
    <property type="entry name" value="PYP-like sensor domain (PAS domain)"/>
    <property type="match status" value="1"/>
</dbReference>
<dbReference type="InterPro" id="IPR003018">
    <property type="entry name" value="GAF"/>
</dbReference>
<evidence type="ECO:0000313" key="6">
    <source>
        <dbReference type="Proteomes" id="UP001183414"/>
    </source>
</evidence>
<evidence type="ECO:0000259" key="4">
    <source>
        <dbReference type="SMART" id="SM00331"/>
    </source>
</evidence>
<dbReference type="InterPro" id="IPR001932">
    <property type="entry name" value="PPM-type_phosphatase-like_dom"/>
</dbReference>
<proteinExistence type="predicted"/>
<keyword evidence="6" id="KW-1185">Reference proteome</keyword>
<gene>
    <name evidence="5" type="ORF">RM572_06950</name>
</gene>
<dbReference type="PANTHER" id="PTHR43156">
    <property type="entry name" value="STAGE II SPORULATION PROTEIN E-RELATED"/>
    <property type="match status" value="1"/>
</dbReference>
<dbReference type="InterPro" id="IPR013656">
    <property type="entry name" value="PAS_4"/>
</dbReference>
<comment type="caution">
    <text evidence="5">The sequence shown here is derived from an EMBL/GenBank/DDBJ whole genome shotgun (WGS) entry which is preliminary data.</text>
</comment>
<evidence type="ECO:0000313" key="5">
    <source>
        <dbReference type="EMBL" id="MDT0378516.1"/>
    </source>
</evidence>
<feature type="compositionally biased region" description="Basic and acidic residues" evidence="2">
    <location>
        <begin position="50"/>
        <end position="87"/>
    </location>
</feature>
<dbReference type="Gene3D" id="3.30.450.40">
    <property type="match status" value="1"/>
</dbReference>
<dbReference type="SMART" id="SM00065">
    <property type="entry name" value="GAF"/>
    <property type="match status" value="1"/>
</dbReference>
<feature type="region of interest" description="Disordered" evidence="2">
    <location>
        <begin position="129"/>
        <end position="153"/>
    </location>
</feature>
<feature type="domain" description="GAF" evidence="3">
    <location>
        <begin position="242"/>
        <end position="412"/>
    </location>
</feature>
<dbReference type="Proteomes" id="UP001183414">
    <property type="component" value="Unassembled WGS sequence"/>
</dbReference>
<keyword evidence="1" id="KW-0378">Hydrolase</keyword>
<reference evidence="6" key="1">
    <citation type="submission" date="2023-07" db="EMBL/GenBank/DDBJ databases">
        <title>30 novel species of actinomycetes from the DSMZ collection.</title>
        <authorList>
            <person name="Nouioui I."/>
        </authorList>
    </citation>
    <scope>NUCLEOTIDE SEQUENCE [LARGE SCALE GENOMIC DNA]</scope>
    <source>
        <strain evidence="6">DSM 42041</strain>
    </source>
</reference>
<dbReference type="InterPro" id="IPR035965">
    <property type="entry name" value="PAS-like_dom_sf"/>
</dbReference>
<dbReference type="Pfam" id="PF07228">
    <property type="entry name" value="SpoIIE"/>
    <property type="match status" value="1"/>
</dbReference>
<evidence type="ECO:0000259" key="3">
    <source>
        <dbReference type="SMART" id="SM00065"/>
    </source>
</evidence>
<organism evidence="5 6">
    <name type="scientific">Streptomyces hazeniae</name>
    <dbReference type="NCBI Taxonomy" id="3075538"/>
    <lineage>
        <taxon>Bacteria</taxon>
        <taxon>Bacillati</taxon>
        <taxon>Actinomycetota</taxon>
        <taxon>Actinomycetes</taxon>
        <taxon>Kitasatosporales</taxon>
        <taxon>Streptomycetaceae</taxon>
        <taxon>Streptomyces</taxon>
    </lineage>
</organism>
<feature type="compositionally biased region" description="Basic and acidic residues" evidence="2">
    <location>
        <begin position="24"/>
        <end position="34"/>
    </location>
</feature>
<dbReference type="InterPro" id="IPR029016">
    <property type="entry name" value="GAF-like_dom_sf"/>
</dbReference>
<dbReference type="SUPFAM" id="SSF55781">
    <property type="entry name" value="GAF domain-like"/>
    <property type="match status" value="1"/>
</dbReference>
<dbReference type="SMART" id="SM00331">
    <property type="entry name" value="PP2C_SIG"/>
    <property type="match status" value="1"/>
</dbReference>
<dbReference type="Pfam" id="PF08448">
    <property type="entry name" value="PAS_4"/>
    <property type="match status" value="1"/>
</dbReference>
<dbReference type="RefSeq" id="WP_311672395.1">
    <property type="nucleotide sequence ID" value="NZ_JAVREQ010000004.1"/>
</dbReference>
<dbReference type="EMBL" id="JAVREQ010000004">
    <property type="protein sequence ID" value="MDT0378516.1"/>
    <property type="molecule type" value="Genomic_DNA"/>
</dbReference>
<evidence type="ECO:0000256" key="1">
    <source>
        <dbReference type="ARBA" id="ARBA00022801"/>
    </source>
</evidence>
<evidence type="ECO:0000256" key="2">
    <source>
        <dbReference type="SAM" id="MobiDB-lite"/>
    </source>
</evidence>
<dbReference type="Gene3D" id="3.30.450.20">
    <property type="entry name" value="PAS domain"/>
    <property type="match status" value="1"/>
</dbReference>
<dbReference type="InterPro" id="IPR003594">
    <property type="entry name" value="HATPase_dom"/>
</dbReference>
<feature type="domain" description="PPM-type phosphatase" evidence="4">
    <location>
        <begin position="435"/>
        <end position="654"/>
    </location>
</feature>
<dbReference type="InterPro" id="IPR036457">
    <property type="entry name" value="PPM-type-like_dom_sf"/>
</dbReference>
<name>A0ABU2NPI4_9ACTN</name>
<dbReference type="Gene3D" id="3.60.40.10">
    <property type="entry name" value="PPM-type phosphatase domain"/>
    <property type="match status" value="1"/>
</dbReference>
<dbReference type="Pfam" id="PF01590">
    <property type="entry name" value="GAF"/>
    <property type="match status" value="1"/>
</dbReference>
<dbReference type="PANTHER" id="PTHR43156:SF2">
    <property type="entry name" value="STAGE II SPORULATION PROTEIN E"/>
    <property type="match status" value="1"/>
</dbReference>
<dbReference type="Gene3D" id="3.30.565.10">
    <property type="entry name" value="Histidine kinase-like ATPase, C-terminal domain"/>
    <property type="match status" value="1"/>
</dbReference>
<feature type="compositionally biased region" description="Basic and acidic residues" evidence="2">
    <location>
        <begin position="136"/>
        <end position="153"/>
    </location>
</feature>
<protein>
    <submittedName>
        <fullName evidence="5">SpoIIE family protein phosphatase</fullName>
    </submittedName>
</protein>
<sequence>MNPPEPRSPSLEHAAEILGVARSADGRDGGMSRDSDDEPGGHPVPAPASGDDRRPRGGEERPGVDDDGDRGRGPRRVADRRAAERNRQERLLEEDALVRALFSQSRVGLAVHDALLRVTRTNLGHDCFRPVAVGRGDPDGSGRDARPEPRHPESFLEAEDAARVVATLSRVAETGEPVMGVPHRARCLGRPDDDRVVSLSALPLLDLDGAGRGVLTSVIDITDAHRDRERLAMVSEAAKRIGTSLDLTRCAEELADFLVPEFADLAAVDFTEVVLVGEEPGDIARGAPFTRVGVATAEGEWPPELYQPGETALTRTLETEYLRERAVQVPDLDEIRDAWSDDDHRRRLFLAEGAASYMWVPLHARGLVLGSAHLWRRKGSAPFDRRDADLAEEVVSRAALAVDNARRYTQERRTAEALRRSLLPPSLVEVSAAEAAGSCLPAATTAGVGGTWFDVIPLSSARVAFVVGDSVGHGLEATAATGRLRTAVQTLSDLDLPPDELLAHLDDLVERLSADVASTCGPAGRIKGSTCLYAVYDPVTGHCTMASAGHPPPAVISPDGDCALATCEPGPPLGEGGEPYEPFELALEPGSRLAFYSGNLPPAREDHSPAPRLCDALGEAARTHSSPADVVRETLSSLVPKAPDADTTLLVAWPRRLPADHTAEWRFPADPAIVGQAREVVAAQLASWGLDDLVFTTELIASELVTNAIRYAGGPVTLRLIKDETLICEVSDPTQTHPHLRRARPTDEGGRGLFLIHQLTERWGSRYTPCGKTIWTGQRLPDGTEEP</sequence>
<dbReference type="Pfam" id="PF13581">
    <property type="entry name" value="HATPase_c_2"/>
    <property type="match status" value="1"/>
</dbReference>
<dbReference type="SUPFAM" id="SSF55874">
    <property type="entry name" value="ATPase domain of HSP90 chaperone/DNA topoisomerase II/histidine kinase"/>
    <property type="match status" value="1"/>
</dbReference>
<dbReference type="InterPro" id="IPR036890">
    <property type="entry name" value="HATPase_C_sf"/>
</dbReference>
<accession>A0ABU2NPI4</accession>